<protein>
    <submittedName>
        <fullName evidence="1">Uncharacterized protein</fullName>
    </submittedName>
</protein>
<sequence length="178" mass="21768">DGLRSMNEVNIFREFWKFPIISIIIDEEIRIKRLLERGREDDSIKIDDIKERDEREIRFGLKEVIENSDYKINNNSTITDLQEKTRKIIFSIIKELLHYIHNILRKRLMAQLQRNFGLILVQKRDKKITTSEELAEEEADRYLYEWNPKFLEKKYRVPHYREKLEKEIAKTWMRMPPS</sequence>
<proteinExistence type="predicted"/>
<dbReference type="Gene3D" id="3.40.50.300">
    <property type="entry name" value="P-loop containing nucleotide triphosphate hydrolases"/>
    <property type="match status" value="1"/>
</dbReference>
<evidence type="ECO:0000313" key="1">
    <source>
        <dbReference type="EMBL" id="GAG99360.1"/>
    </source>
</evidence>
<dbReference type="InterPro" id="IPR027417">
    <property type="entry name" value="P-loop_NTPase"/>
</dbReference>
<dbReference type="PANTHER" id="PTHR41930">
    <property type="entry name" value="UPF0200 PROTEIN MJ1399"/>
    <property type="match status" value="1"/>
</dbReference>
<organism evidence="1">
    <name type="scientific">marine sediment metagenome</name>
    <dbReference type="NCBI Taxonomy" id="412755"/>
    <lineage>
        <taxon>unclassified sequences</taxon>
        <taxon>metagenomes</taxon>
        <taxon>ecological metagenomes</taxon>
    </lineage>
</organism>
<name>X1BWC4_9ZZZZ</name>
<dbReference type="EMBL" id="BART01020041">
    <property type="protein sequence ID" value="GAG99360.1"/>
    <property type="molecule type" value="Genomic_DNA"/>
</dbReference>
<feature type="non-terminal residue" evidence="1">
    <location>
        <position position="1"/>
    </location>
</feature>
<gene>
    <name evidence="1" type="ORF">S01H4_37325</name>
</gene>
<dbReference type="PANTHER" id="PTHR41930:SF1">
    <property type="entry name" value="DEPHOSPHO-COA KINASE"/>
    <property type="match status" value="1"/>
</dbReference>
<dbReference type="AlphaFoldDB" id="X1BWC4"/>
<comment type="caution">
    <text evidence="1">The sequence shown here is derived from an EMBL/GenBank/DDBJ whole genome shotgun (WGS) entry which is preliminary data.</text>
</comment>
<reference evidence="1" key="1">
    <citation type="journal article" date="2014" name="Front. Microbiol.">
        <title>High frequency of phylogenetically diverse reductive dehalogenase-homologous genes in deep subseafloor sedimentary metagenomes.</title>
        <authorList>
            <person name="Kawai M."/>
            <person name="Futagami T."/>
            <person name="Toyoda A."/>
            <person name="Takaki Y."/>
            <person name="Nishi S."/>
            <person name="Hori S."/>
            <person name="Arai W."/>
            <person name="Tsubouchi T."/>
            <person name="Morono Y."/>
            <person name="Uchiyama I."/>
            <person name="Ito T."/>
            <person name="Fujiyama A."/>
            <person name="Inagaki F."/>
            <person name="Takami H."/>
        </authorList>
    </citation>
    <scope>NUCLEOTIDE SEQUENCE</scope>
    <source>
        <strain evidence="1">Expedition CK06-06</strain>
    </source>
</reference>
<accession>X1BWC4</accession>